<accession>A0A7C8MBK0</accession>
<protein>
    <recommendedName>
        <fullName evidence="9">DUF676 domain-containing protein</fullName>
    </recommendedName>
</protein>
<evidence type="ECO:0008006" key="9">
    <source>
        <dbReference type="Google" id="ProtNLM"/>
    </source>
</evidence>
<dbReference type="GO" id="GO:0016020">
    <property type="term" value="C:membrane"/>
    <property type="evidence" value="ECO:0007669"/>
    <property type="project" value="UniProtKB-SubCell"/>
</dbReference>
<comment type="caution">
    <text evidence="7">The sequence shown here is derived from an EMBL/GenBank/DDBJ whole genome shotgun (WGS) entry which is preliminary data.</text>
</comment>
<evidence type="ECO:0000256" key="4">
    <source>
        <dbReference type="ARBA" id="ARBA00022824"/>
    </source>
</evidence>
<evidence type="ECO:0000313" key="8">
    <source>
        <dbReference type="Proteomes" id="UP000481861"/>
    </source>
</evidence>
<reference evidence="7 8" key="1">
    <citation type="submission" date="2020-01" db="EMBL/GenBank/DDBJ databases">
        <authorList>
            <consortium name="DOE Joint Genome Institute"/>
            <person name="Haridas S."/>
            <person name="Albert R."/>
            <person name="Binder M."/>
            <person name="Bloem J."/>
            <person name="Labutti K."/>
            <person name="Salamov A."/>
            <person name="Andreopoulos B."/>
            <person name="Baker S.E."/>
            <person name="Barry K."/>
            <person name="Bills G."/>
            <person name="Bluhm B.H."/>
            <person name="Cannon C."/>
            <person name="Castanera R."/>
            <person name="Culley D.E."/>
            <person name="Daum C."/>
            <person name="Ezra D."/>
            <person name="Gonzalez J.B."/>
            <person name="Henrissat B."/>
            <person name="Kuo A."/>
            <person name="Liang C."/>
            <person name="Lipzen A."/>
            <person name="Lutzoni F."/>
            <person name="Magnuson J."/>
            <person name="Mondo S."/>
            <person name="Nolan M."/>
            <person name="Ohm R."/>
            <person name="Pangilinan J."/>
            <person name="Park H.-J.H."/>
            <person name="Ramirez L."/>
            <person name="Alfaro M."/>
            <person name="Sun H."/>
            <person name="Tritt A."/>
            <person name="Yoshinaga Y."/>
            <person name="Zwiers L.-H.L."/>
            <person name="Turgeon B.G."/>
            <person name="Goodwin S.B."/>
            <person name="Spatafora J.W."/>
            <person name="Crous P.W."/>
            <person name="Grigoriev I.V."/>
        </authorList>
    </citation>
    <scope>NUCLEOTIDE SEQUENCE [LARGE SCALE GENOMIC DNA]</scope>
    <source>
        <strain evidence="7 8">CBS 611.86</strain>
    </source>
</reference>
<dbReference type="Proteomes" id="UP000481861">
    <property type="component" value="Unassembled WGS sequence"/>
</dbReference>
<dbReference type="PANTHER" id="PTHR48182">
    <property type="entry name" value="PROTEIN SERAC1"/>
    <property type="match status" value="1"/>
</dbReference>
<evidence type="ECO:0000256" key="2">
    <source>
        <dbReference type="ARBA" id="ARBA00004240"/>
    </source>
</evidence>
<dbReference type="PANTHER" id="PTHR48182:SF2">
    <property type="entry name" value="PROTEIN SERAC1"/>
    <property type="match status" value="1"/>
</dbReference>
<dbReference type="GO" id="GO:0005783">
    <property type="term" value="C:endoplasmic reticulum"/>
    <property type="evidence" value="ECO:0007669"/>
    <property type="project" value="UniProtKB-SubCell"/>
</dbReference>
<dbReference type="GO" id="GO:0005739">
    <property type="term" value="C:mitochondrion"/>
    <property type="evidence" value="ECO:0007669"/>
    <property type="project" value="UniProtKB-SubCell"/>
</dbReference>
<dbReference type="EMBL" id="JAADJZ010000009">
    <property type="protein sequence ID" value="KAF2872761.1"/>
    <property type="molecule type" value="Genomic_DNA"/>
</dbReference>
<sequence>MILTKLSSLVAVHGLNFSGAANHGTATWEKDGKIWLRDFLPDVLPMPARVFLYEYNASPAIAAGATKLDDHARKLLVCLEQKRMREVAQRPLVFIAHSMGGLLVKEALVEATLDDSYSEILRSTKLLVFFGTPHRGGNHATVGDYVARLYKTMARNPRNDLVESLREFSDTATKRYEQFRHKLEDFLIISFFETLPYSKVAGLIVDKHSATLNLPGKREKQISIDADHSSMCKFAGLEGTECETVILAISQQLERSLATFVDLRRGSHGIPN</sequence>
<name>A0A7C8MBK0_9PLEO</name>
<dbReference type="SUPFAM" id="SSF53474">
    <property type="entry name" value="alpha/beta-Hydrolases"/>
    <property type="match status" value="1"/>
</dbReference>
<keyword evidence="6" id="KW-0472">Membrane</keyword>
<evidence type="ECO:0000256" key="5">
    <source>
        <dbReference type="ARBA" id="ARBA00023128"/>
    </source>
</evidence>
<keyword evidence="8" id="KW-1185">Reference proteome</keyword>
<evidence type="ECO:0000256" key="6">
    <source>
        <dbReference type="ARBA" id="ARBA00023136"/>
    </source>
</evidence>
<proteinExistence type="predicted"/>
<evidence type="ECO:0000256" key="1">
    <source>
        <dbReference type="ARBA" id="ARBA00004173"/>
    </source>
</evidence>
<dbReference type="OrthoDB" id="5086500at2759"/>
<dbReference type="AlphaFoldDB" id="A0A7C8MBK0"/>
<keyword evidence="4" id="KW-0256">Endoplasmic reticulum</keyword>
<gene>
    <name evidence="7" type="ORF">BDV95DRAFT_397503</name>
</gene>
<comment type="subcellular location">
    <subcellularLocation>
        <location evidence="2">Endoplasmic reticulum</location>
    </subcellularLocation>
    <subcellularLocation>
        <location evidence="3">Membrane</location>
    </subcellularLocation>
    <subcellularLocation>
        <location evidence="1">Mitochondrion</location>
    </subcellularLocation>
</comment>
<dbReference type="Gene3D" id="3.40.50.1820">
    <property type="entry name" value="alpha/beta hydrolase"/>
    <property type="match status" value="1"/>
</dbReference>
<evidence type="ECO:0000256" key="3">
    <source>
        <dbReference type="ARBA" id="ARBA00004370"/>
    </source>
</evidence>
<dbReference type="InterPro" id="IPR052374">
    <property type="entry name" value="SERAC1"/>
</dbReference>
<organism evidence="7 8">
    <name type="scientific">Massariosphaeria phaeospora</name>
    <dbReference type="NCBI Taxonomy" id="100035"/>
    <lineage>
        <taxon>Eukaryota</taxon>
        <taxon>Fungi</taxon>
        <taxon>Dikarya</taxon>
        <taxon>Ascomycota</taxon>
        <taxon>Pezizomycotina</taxon>
        <taxon>Dothideomycetes</taxon>
        <taxon>Pleosporomycetidae</taxon>
        <taxon>Pleosporales</taxon>
        <taxon>Pleosporales incertae sedis</taxon>
        <taxon>Massariosphaeria</taxon>
    </lineage>
</organism>
<dbReference type="InterPro" id="IPR029058">
    <property type="entry name" value="AB_hydrolase_fold"/>
</dbReference>
<keyword evidence="5" id="KW-0496">Mitochondrion</keyword>
<evidence type="ECO:0000313" key="7">
    <source>
        <dbReference type="EMBL" id="KAF2872761.1"/>
    </source>
</evidence>